<name>A0A139ICK8_9PEZI</name>
<proteinExistence type="predicted"/>
<evidence type="ECO:0000256" key="1">
    <source>
        <dbReference type="SAM" id="MobiDB-lite"/>
    </source>
</evidence>
<evidence type="ECO:0008006" key="4">
    <source>
        <dbReference type="Google" id="ProtNLM"/>
    </source>
</evidence>
<evidence type="ECO:0000313" key="3">
    <source>
        <dbReference type="Proteomes" id="UP000073492"/>
    </source>
</evidence>
<reference evidence="2 3" key="1">
    <citation type="submission" date="2015-07" db="EMBL/GenBank/DDBJ databases">
        <title>Comparative genomics of the Sigatoka disease complex on banana suggests a link between parallel evolutionary changes in Pseudocercospora fijiensis and Pseudocercospora eumusae and increased virulence on the banana host.</title>
        <authorList>
            <person name="Chang T.-C."/>
            <person name="Salvucci A."/>
            <person name="Crous P.W."/>
            <person name="Stergiopoulos I."/>
        </authorList>
    </citation>
    <scope>NUCLEOTIDE SEQUENCE [LARGE SCALE GENOMIC DNA]</scope>
    <source>
        <strain evidence="2 3">CBS 116634</strain>
    </source>
</reference>
<dbReference type="EMBL" id="LFZO01000150">
    <property type="protein sequence ID" value="KXT12497.1"/>
    <property type="molecule type" value="Genomic_DNA"/>
</dbReference>
<dbReference type="OrthoDB" id="3860514at2759"/>
<feature type="region of interest" description="Disordered" evidence="1">
    <location>
        <begin position="50"/>
        <end position="110"/>
    </location>
</feature>
<keyword evidence="3" id="KW-1185">Reference proteome</keyword>
<comment type="caution">
    <text evidence="2">The sequence shown here is derived from an EMBL/GenBank/DDBJ whole genome shotgun (WGS) entry which is preliminary data.</text>
</comment>
<accession>A0A139ICK8</accession>
<sequence length="334" mass="37868">MWRTSASASASLHIDWRHPRLNSNTQQPQTTLHTLLTAFIMAPKRKRETVANAPISDAPARTSTPRSTKKARLSEASASEVKNTTAKSFSSTKSARDTPSSAPESKPQVQRPCHLLNLPAELRNLIYSKILEDFPACLHPRNNGRLVCASRLLGTNQQIRNELLSELYLTAPIYAQVYDWKFSHIVAFLNKLSTSELKTLPQKVYHGEEPAKVIGREMVLELVLSTLSRDEQSVLRSSALDRAPDLEKWIRRMERKEKRRLTTDVRYKVTCTDVDRFRNLVTLRSWESYLGDLRSTMYEGTSRGRQEVTAIRVAVLEENKAILEKILDALQNGG</sequence>
<feature type="compositionally biased region" description="Low complexity" evidence="1">
    <location>
        <begin position="84"/>
        <end position="93"/>
    </location>
</feature>
<organism evidence="2 3">
    <name type="scientific">Pseudocercospora musae</name>
    <dbReference type="NCBI Taxonomy" id="113226"/>
    <lineage>
        <taxon>Eukaryota</taxon>
        <taxon>Fungi</taxon>
        <taxon>Dikarya</taxon>
        <taxon>Ascomycota</taxon>
        <taxon>Pezizomycotina</taxon>
        <taxon>Dothideomycetes</taxon>
        <taxon>Dothideomycetidae</taxon>
        <taxon>Mycosphaerellales</taxon>
        <taxon>Mycosphaerellaceae</taxon>
        <taxon>Pseudocercospora</taxon>
    </lineage>
</organism>
<dbReference type="Proteomes" id="UP000073492">
    <property type="component" value="Unassembled WGS sequence"/>
</dbReference>
<protein>
    <recommendedName>
        <fullName evidence="4">F-box domain-containing protein</fullName>
    </recommendedName>
</protein>
<dbReference type="AlphaFoldDB" id="A0A139ICK8"/>
<evidence type="ECO:0000313" key="2">
    <source>
        <dbReference type="EMBL" id="KXT12497.1"/>
    </source>
</evidence>
<gene>
    <name evidence="2" type="ORF">AC579_7341</name>
</gene>